<dbReference type="RefSeq" id="WP_245036161.1">
    <property type="nucleotide sequence ID" value="NZ_CP095076.1"/>
</dbReference>
<keyword evidence="1" id="KW-0472">Membrane</keyword>
<evidence type="ECO:0008006" key="4">
    <source>
        <dbReference type="Google" id="ProtNLM"/>
    </source>
</evidence>
<accession>A0ABY4HGL6</accession>
<keyword evidence="3" id="KW-1185">Reference proteome</keyword>
<gene>
    <name evidence="2" type="ORF">MUO15_21225</name>
</gene>
<name>A0ABY4HGL6_9BACI</name>
<dbReference type="Proteomes" id="UP000830326">
    <property type="component" value="Plasmid unnamed1"/>
</dbReference>
<keyword evidence="1" id="KW-0812">Transmembrane</keyword>
<keyword evidence="1" id="KW-1133">Transmembrane helix</keyword>
<dbReference type="EMBL" id="CP095076">
    <property type="protein sequence ID" value="UOR14080.1"/>
    <property type="molecule type" value="Genomic_DNA"/>
</dbReference>
<keyword evidence="2" id="KW-0614">Plasmid</keyword>
<evidence type="ECO:0000313" key="2">
    <source>
        <dbReference type="EMBL" id="UOR14080.1"/>
    </source>
</evidence>
<organism evidence="2 3">
    <name type="scientific">Halobacillus amylolyticus</name>
    <dbReference type="NCBI Taxonomy" id="2932259"/>
    <lineage>
        <taxon>Bacteria</taxon>
        <taxon>Bacillati</taxon>
        <taxon>Bacillota</taxon>
        <taxon>Bacilli</taxon>
        <taxon>Bacillales</taxon>
        <taxon>Bacillaceae</taxon>
        <taxon>Halobacillus</taxon>
    </lineage>
</organism>
<reference evidence="2" key="1">
    <citation type="submission" date="2022-04" db="EMBL/GenBank/DDBJ databases">
        <title>Halobacillus sp. isolated from saltern.</title>
        <authorList>
            <person name="Won M."/>
            <person name="Lee C.-M."/>
            <person name="Woen H.-Y."/>
            <person name="Kwon S.-W."/>
        </authorList>
    </citation>
    <scope>NUCLEOTIDE SEQUENCE</scope>
    <source>
        <strain evidence="2">SSHM10-5</strain>
        <plasmid evidence="2">unnamed1</plasmid>
    </source>
</reference>
<geneLocation type="plasmid" evidence="2 3">
    <name>unnamed1</name>
</geneLocation>
<evidence type="ECO:0000313" key="3">
    <source>
        <dbReference type="Proteomes" id="UP000830326"/>
    </source>
</evidence>
<evidence type="ECO:0000256" key="1">
    <source>
        <dbReference type="SAM" id="Phobius"/>
    </source>
</evidence>
<proteinExistence type="predicted"/>
<feature type="transmembrane region" description="Helical" evidence="1">
    <location>
        <begin position="62"/>
        <end position="79"/>
    </location>
</feature>
<sequence>MKAFMEKVLLISGHIRKKILAAIDRLAKNEIDKANREYELRYGQSLNEDEIIEIKKNTLLRLWKIVGVFLILLVFLLSQI</sequence>
<protein>
    <recommendedName>
        <fullName evidence="4">Holin</fullName>
    </recommendedName>
</protein>